<protein>
    <submittedName>
        <fullName evidence="1">Uncharacterized protein</fullName>
    </submittedName>
</protein>
<dbReference type="EMBL" id="JYDU01000070">
    <property type="protein sequence ID" value="KRX94558.1"/>
    <property type="molecule type" value="Genomic_DNA"/>
</dbReference>
<comment type="caution">
    <text evidence="1">The sequence shown here is derived from an EMBL/GenBank/DDBJ whole genome shotgun (WGS) entry which is preliminary data.</text>
</comment>
<organism evidence="1 2">
    <name type="scientific">Trichinella pseudospiralis</name>
    <name type="common">Parasitic roundworm</name>
    <dbReference type="NCBI Taxonomy" id="6337"/>
    <lineage>
        <taxon>Eukaryota</taxon>
        <taxon>Metazoa</taxon>
        <taxon>Ecdysozoa</taxon>
        <taxon>Nematoda</taxon>
        <taxon>Enoplea</taxon>
        <taxon>Dorylaimia</taxon>
        <taxon>Trichinellida</taxon>
        <taxon>Trichinellidae</taxon>
        <taxon>Trichinella</taxon>
    </lineage>
</organism>
<gene>
    <name evidence="1" type="ORF">T4E_2347</name>
</gene>
<name>A0A0V0Y2D0_TRIPS</name>
<evidence type="ECO:0000313" key="2">
    <source>
        <dbReference type="Proteomes" id="UP000054815"/>
    </source>
</evidence>
<accession>A0A0V0Y2D0</accession>
<dbReference type="AlphaFoldDB" id="A0A0V0Y2D0"/>
<dbReference type="Proteomes" id="UP000054815">
    <property type="component" value="Unassembled WGS sequence"/>
</dbReference>
<sequence length="183" mass="20830">MCGQLVLFPCSKGSNTPPFLPQSFPILLFHPAKPCPGDFSQTHFIQARVTAVKIFFQMTLIESNNLFHTRRIHQSDTLKTHPPHQMAALFHRCKLLSTVLCPVHIEIAVTPDTQYYCTETAESSHISSYRIIKSRKNLCLLSVLNSYHSKTCLPENVCKFLFHRYVYSYLALVSIVAGVRYAL</sequence>
<proteinExistence type="predicted"/>
<evidence type="ECO:0000313" key="1">
    <source>
        <dbReference type="EMBL" id="KRX94558.1"/>
    </source>
</evidence>
<reference evidence="1 2" key="1">
    <citation type="submission" date="2015-01" db="EMBL/GenBank/DDBJ databases">
        <title>Evolution of Trichinella species and genotypes.</title>
        <authorList>
            <person name="Korhonen P.K."/>
            <person name="Edoardo P."/>
            <person name="Giuseppe L.R."/>
            <person name="Gasser R.B."/>
        </authorList>
    </citation>
    <scope>NUCLEOTIDE SEQUENCE [LARGE SCALE GENOMIC DNA]</scope>
    <source>
        <strain evidence="1">ISS141</strain>
    </source>
</reference>